<dbReference type="InterPro" id="IPR002645">
    <property type="entry name" value="STAS_dom"/>
</dbReference>
<dbReference type="EMBL" id="JACIIX010000011">
    <property type="protein sequence ID" value="MBB6211528.1"/>
    <property type="molecule type" value="Genomic_DNA"/>
</dbReference>
<dbReference type="SUPFAM" id="SSF52091">
    <property type="entry name" value="SpoIIaa-like"/>
    <property type="match status" value="1"/>
</dbReference>
<sequence>MDYTVTSSGDTRTASLKGRLTFQEQRLFRTLIEDMFSEAAARYVIDLKQVEYIDSSGLGMLLIARKRAQQAKAVIALTNVPANARETFTTARFEDLFEISG</sequence>
<protein>
    <submittedName>
        <fullName evidence="2">Anti-anti-sigma factor</fullName>
    </submittedName>
</protein>
<dbReference type="AlphaFoldDB" id="A0A7W9ZI87"/>
<feature type="domain" description="STAS" evidence="1">
    <location>
        <begin position="1"/>
        <end position="101"/>
    </location>
</feature>
<evidence type="ECO:0000313" key="2">
    <source>
        <dbReference type="EMBL" id="MBB6211528.1"/>
    </source>
</evidence>
<dbReference type="InterPro" id="IPR058548">
    <property type="entry name" value="MlaB-like_STAS"/>
</dbReference>
<dbReference type="PROSITE" id="PS50801">
    <property type="entry name" value="STAS"/>
    <property type="match status" value="1"/>
</dbReference>
<reference evidence="2 3" key="1">
    <citation type="submission" date="2020-08" db="EMBL/GenBank/DDBJ databases">
        <title>Genomic Encyclopedia of Type Strains, Phase IV (KMG-IV): sequencing the most valuable type-strain genomes for metagenomic binning, comparative biology and taxonomic classification.</title>
        <authorList>
            <person name="Goeker M."/>
        </authorList>
    </citation>
    <scope>NUCLEOTIDE SEQUENCE [LARGE SCALE GENOMIC DNA]</scope>
    <source>
        <strain evidence="2 3">DSM 11590</strain>
    </source>
</reference>
<keyword evidence="3" id="KW-1185">Reference proteome</keyword>
<dbReference type="InterPro" id="IPR036513">
    <property type="entry name" value="STAS_dom_sf"/>
</dbReference>
<dbReference type="GO" id="GO:0043856">
    <property type="term" value="F:anti-sigma factor antagonist activity"/>
    <property type="evidence" value="ECO:0007669"/>
    <property type="project" value="TreeGrafter"/>
</dbReference>
<dbReference type="Pfam" id="PF13466">
    <property type="entry name" value="STAS_2"/>
    <property type="match status" value="1"/>
</dbReference>
<dbReference type="Gene3D" id="3.30.750.24">
    <property type="entry name" value="STAS domain"/>
    <property type="match status" value="1"/>
</dbReference>
<evidence type="ECO:0000259" key="1">
    <source>
        <dbReference type="PROSITE" id="PS50801"/>
    </source>
</evidence>
<dbReference type="RefSeq" id="WP_184264357.1">
    <property type="nucleotide sequence ID" value="NZ_JACIIX010000011.1"/>
</dbReference>
<gene>
    <name evidence="2" type="ORF">FHS48_002967</name>
</gene>
<evidence type="ECO:0000313" key="3">
    <source>
        <dbReference type="Proteomes" id="UP000544872"/>
    </source>
</evidence>
<accession>A0A7W9ZI87</accession>
<dbReference type="Proteomes" id="UP000544872">
    <property type="component" value="Unassembled WGS sequence"/>
</dbReference>
<proteinExistence type="predicted"/>
<comment type="caution">
    <text evidence="2">The sequence shown here is derived from an EMBL/GenBank/DDBJ whole genome shotgun (WGS) entry which is preliminary data.</text>
</comment>
<name>A0A7W9ZI87_NOVIT</name>
<dbReference type="PANTHER" id="PTHR33495">
    <property type="entry name" value="ANTI-SIGMA FACTOR ANTAGONIST TM_1081-RELATED-RELATED"/>
    <property type="match status" value="1"/>
</dbReference>
<dbReference type="CDD" id="cd07043">
    <property type="entry name" value="STAS_anti-anti-sigma_factors"/>
    <property type="match status" value="1"/>
</dbReference>
<dbReference type="PANTHER" id="PTHR33495:SF15">
    <property type="entry name" value="STAS DOMAIN-CONTAINING PROTEIN"/>
    <property type="match status" value="1"/>
</dbReference>
<organism evidence="2 3">
    <name type="scientific">Novispirillum itersonii</name>
    <name type="common">Aquaspirillum itersonii</name>
    <dbReference type="NCBI Taxonomy" id="189"/>
    <lineage>
        <taxon>Bacteria</taxon>
        <taxon>Pseudomonadati</taxon>
        <taxon>Pseudomonadota</taxon>
        <taxon>Alphaproteobacteria</taxon>
        <taxon>Rhodospirillales</taxon>
        <taxon>Novispirillaceae</taxon>
        <taxon>Novispirillum</taxon>
    </lineage>
</organism>